<dbReference type="OrthoDB" id="573482at2"/>
<comment type="caution">
    <text evidence="2">The sequence shown here is derived from an EMBL/GenBank/DDBJ whole genome shotgun (WGS) entry which is preliminary data.</text>
</comment>
<keyword evidence="1" id="KW-0472">Membrane</keyword>
<gene>
    <name evidence="2" type="ORF">CRU91_03190</name>
</gene>
<dbReference type="EMBL" id="PDKB01000004">
    <property type="protein sequence ID" value="RBQ29618.1"/>
    <property type="molecule type" value="Genomic_DNA"/>
</dbReference>
<accession>A0A366MTL6</accession>
<dbReference type="CDD" id="cd01048">
    <property type="entry name" value="Ferritin_like_AB2"/>
    <property type="match status" value="1"/>
</dbReference>
<evidence type="ECO:0000313" key="3">
    <source>
        <dbReference type="Proteomes" id="UP000252669"/>
    </source>
</evidence>
<organism evidence="2 3">
    <name type="scientific">Aliarcobacter vitoriensis</name>
    <dbReference type="NCBI Taxonomy" id="2011099"/>
    <lineage>
        <taxon>Bacteria</taxon>
        <taxon>Pseudomonadati</taxon>
        <taxon>Campylobacterota</taxon>
        <taxon>Epsilonproteobacteria</taxon>
        <taxon>Campylobacterales</taxon>
        <taxon>Arcobacteraceae</taxon>
        <taxon>Aliarcobacter</taxon>
    </lineage>
</organism>
<keyword evidence="3" id="KW-1185">Reference proteome</keyword>
<dbReference type="Gene3D" id="1.20.1260.10">
    <property type="match status" value="1"/>
</dbReference>
<dbReference type="InterPro" id="IPR019243">
    <property type="entry name" value="DUF2202"/>
</dbReference>
<dbReference type="RefSeq" id="WP_113893321.1">
    <property type="nucleotide sequence ID" value="NZ_CP182882.1"/>
</dbReference>
<sequence length="224" mass="25234">MAIDYNILINKKVDTNSNVPVRDQILQIAIYDEFKAYETYTRIIEKFGNINPFINIKEAEAIHYSVLIQLMQKYNVEVPMNDFSTQIINIPNTIIECCELGVAGEIDNIAMYNNLLNFAIDDDIVDVLFKLQAASYNNHLPAFRNCVFNHYNSGATTGNQDDIMQKMQEYQDILNNVMNGNIDESLISSLFSKLNISMIGGAVSGGAIIALLNNFLAQNSKEEE</sequence>
<reference evidence="2 3" key="1">
    <citation type="submission" date="2017-10" db="EMBL/GenBank/DDBJ databases">
        <title>Genomics of the genus Arcobacter.</title>
        <authorList>
            <person name="Perez-Cataluna A."/>
            <person name="Figueras M.J."/>
        </authorList>
    </citation>
    <scope>NUCLEOTIDE SEQUENCE [LARGE SCALE GENOMIC DNA]</scope>
    <source>
        <strain evidence="2 3">CECT 9230</strain>
    </source>
</reference>
<dbReference type="InterPro" id="IPR012347">
    <property type="entry name" value="Ferritin-like"/>
</dbReference>
<dbReference type="Proteomes" id="UP000252669">
    <property type="component" value="Unassembled WGS sequence"/>
</dbReference>
<dbReference type="InterPro" id="IPR009078">
    <property type="entry name" value="Ferritin-like_SF"/>
</dbReference>
<keyword evidence="1" id="KW-0812">Transmembrane</keyword>
<dbReference type="SUPFAM" id="SSF47240">
    <property type="entry name" value="Ferritin-like"/>
    <property type="match status" value="1"/>
</dbReference>
<evidence type="ECO:0000313" key="2">
    <source>
        <dbReference type="EMBL" id="RBQ29618.1"/>
    </source>
</evidence>
<proteinExistence type="predicted"/>
<keyword evidence="1" id="KW-1133">Transmembrane helix</keyword>
<name>A0A366MTL6_9BACT</name>
<evidence type="ECO:0000256" key="1">
    <source>
        <dbReference type="SAM" id="Phobius"/>
    </source>
</evidence>
<feature type="transmembrane region" description="Helical" evidence="1">
    <location>
        <begin position="196"/>
        <end position="216"/>
    </location>
</feature>
<dbReference type="AlphaFoldDB" id="A0A366MTL6"/>
<protein>
    <submittedName>
        <fullName evidence="2">DUF2202 domain-containing protein</fullName>
    </submittedName>
</protein>